<gene>
    <name evidence="2" type="ORF">LUZ61_014558</name>
</gene>
<reference evidence="2 3" key="1">
    <citation type="journal article" date="2022" name="Cell">
        <title>Repeat-based holocentromeres influence genome architecture and karyotype evolution.</title>
        <authorList>
            <person name="Hofstatter P.G."/>
            <person name="Thangavel G."/>
            <person name="Lux T."/>
            <person name="Neumann P."/>
            <person name="Vondrak T."/>
            <person name="Novak P."/>
            <person name="Zhang M."/>
            <person name="Costa L."/>
            <person name="Castellani M."/>
            <person name="Scott A."/>
            <person name="Toegelov H."/>
            <person name="Fuchs J."/>
            <person name="Mata-Sucre Y."/>
            <person name="Dias Y."/>
            <person name="Vanzela A.L.L."/>
            <person name="Huettel B."/>
            <person name="Almeida C.C.S."/>
            <person name="Simkova H."/>
            <person name="Souza G."/>
            <person name="Pedrosa-Harand A."/>
            <person name="Macas J."/>
            <person name="Mayer K.F.X."/>
            <person name="Houben A."/>
            <person name="Marques A."/>
        </authorList>
    </citation>
    <scope>NUCLEOTIDE SEQUENCE [LARGE SCALE GENOMIC DNA]</scope>
    <source>
        <strain evidence="2">RhyTen1mFocal</strain>
    </source>
</reference>
<organism evidence="2 3">
    <name type="scientific">Rhynchospora tenuis</name>
    <dbReference type="NCBI Taxonomy" id="198213"/>
    <lineage>
        <taxon>Eukaryota</taxon>
        <taxon>Viridiplantae</taxon>
        <taxon>Streptophyta</taxon>
        <taxon>Embryophyta</taxon>
        <taxon>Tracheophyta</taxon>
        <taxon>Spermatophyta</taxon>
        <taxon>Magnoliopsida</taxon>
        <taxon>Liliopsida</taxon>
        <taxon>Poales</taxon>
        <taxon>Cyperaceae</taxon>
        <taxon>Cyperoideae</taxon>
        <taxon>Rhynchosporeae</taxon>
        <taxon>Rhynchospora</taxon>
    </lineage>
</organism>
<comment type="caution">
    <text evidence="2">The sequence shown here is derived from an EMBL/GenBank/DDBJ whole genome shotgun (WGS) entry which is preliminary data.</text>
</comment>
<dbReference type="Gene3D" id="1.20.1280.50">
    <property type="match status" value="1"/>
</dbReference>
<dbReference type="PANTHER" id="PTHR34223:SF51">
    <property type="entry name" value="OS06G0556300 PROTEIN"/>
    <property type="match status" value="1"/>
</dbReference>
<dbReference type="SUPFAM" id="SSF52047">
    <property type="entry name" value="RNI-like"/>
    <property type="match status" value="1"/>
</dbReference>
<protein>
    <recommendedName>
        <fullName evidence="1">F-box domain-containing protein</fullName>
    </recommendedName>
</protein>
<dbReference type="InterPro" id="IPR001810">
    <property type="entry name" value="F-box_dom"/>
</dbReference>
<dbReference type="PANTHER" id="PTHR34223">
    <property type="entry name" value="OS11G0201299 PROTEIN"/>
    <property type="match status" value="1"/>
</dbReference>
<dbReference type="InterPro" id="IPR036047">
    <property type="entry name" value="F-box-like_dom_sf"/>
</dbReference>
<proteinExistence type="predicted"/>
<dbReference type="SUPFAM" id="SSF81383">
    <property type="entry name" value="F-box domain"/>
    <property type="match status" value="1"/>
</dbReference>
<name>A0AAD5WBN9_9POAL</name>
<evidence type="ECO:0000259" key="1">
    <source>
        <dbReference type="PROSITE" id="PS50181"/>
    </source>
</evidence>
<dbReference type="InterPro" id="IPR053197">
    <property type="entry name" value="F-box_SCFL_complex_component"/>
</dbReference>
<accession>A0AAD5WBN9</accession>
<evidence type="ECO:0000313" key="3">
    <source>
        <dbReference type="Proteomes" id="UP001210211"/>
    </source>
</evidence>
<dbReference type="Proteomes" id="UP001210211">
    <property type="component" value="Unassembled WGS sequence"/>
</dbReference>
<keyword evidence="3" id="KW-1185">Reference proteome</keyword>
<dbReference type="EMBL" id="JAMRDG010000002">
    <property type="protein sequence ID" value="KAJ3685394.1"/>
    <property type="molecule type" value="Genomic_DNA"/>
</dbReference>
<dbReference type="Gene3D" id="3.80.10.10">
    <property type="entry name" value="Ribonuclease Inhibitor"/>
    <property type="match status" value="1"/>
</dbReference>
<dbReference type="InterPro" id="IPR053781">
    <property type="entry name" value="F-box_AtFBL13-like"/>
</dbReference>
<dbReference type="InterPro" id="IPR032675">
    <property type="entry name" value="LRR_dom_sf"/>
</dbReference>
<feature type="domain" description="F-box" evidence="1">
    <location>
        <begin position="15"/>
        <end position="51"/>
    </location>
</feature>
<sequence>MAKRRQRAGLPSQPIDHLSSLPDELLVIILSFLPTRTAVRTSVLSRRFRRFRNLWKASPSIDIELTPSMKKPNYVAMFNTVLLSRKPTNPLLRLRLILYCPDTFNLSHSYISSLLSHASSLGLRHLSIEWWQHFTPCIHTVFSISSLESLTLPVRTYTIPSGTTLTRLNSLSLHLFRRNSAQVERLLSELCSLEHLKLWVYAGVFSLSSLTIKKLELYFYCYSAVGSAARARLSMPSLNFLYVQSTFYGGSQYEHLPHIHGNIPLLRKSVINLRGIHPKYVAVIAQLLNCISHVEELSLHLISWFDKYPFCNFLEPGKESPSFPNLKHLDARMCFHEHNFEAIVSLLSQSPSLQSLKLVHTELSCFCMKKNDWRSKLPRNAEGNYQHAYFSNLHLKKNNKKFMKLLNKKSSPKNLQAHN</sequence>
<dbReference type="CDD" id="cd22160">
    <property type="entry name" value="F-box_AtFBL13-like"/>
    <property type="match status" value="1"/>
</dbReference>
<dbReference type="PROSITE" id="PS50181">
    <property type="entry name" value="FBOX"/>
    <property type="match status" value="1"/>
</dbReference>
<dbReference type="AlphaFoldDB" id="A0AAD5WBN9"/>
<dbReference type="Pfam" id="PF00646">
    <property type="entry name" value="F-box"/>
    <property type="match status" value="1"/>
</dbReference>
<evidence type="ECO:0000313" key="2">
    <source>
        <dbReference type="EMBL" id="KAJ3685394.1"/>
    </source>
</evidence>